<dbReference type="SUPFAM" id="SSF51556">
    <property type="entry name" value="Metallo-dependent hydrolases"/>
    <property type="match status" value="1"/>
</dbReference>
<keyword evidence="1" id="KW-0645">Protease</keyword>
<proteinExistence type="predicted"/>
<dbReference type="PROSITE" id="PS51365">
    <property type="entry name" value="RENAL_DIPEPTIDASE_2"/>
    <property type="match status" value="1"/>
</dbReference>
<dbReference type="InterPro" id="IPR008257">
    <property type="entry name" value="Pept_M19"/>
</dbReference>
<accession>A0ABU5C2C6</accession>
<keyword evidence="1" id="KW-0378">Hydrolase</keyword>
<dbReference type="EMBL" id="JAWDIP010000003">
    <property type="protein sequence ID" value="MDY0393315.1"/>
    <property type="molecule type" value="Genomic_DNA"/>
</dbReference>
<gene>
    <name evidence="1" type="ORF">RWE15_01325</name>
</gene>
<protein>
    <submittedName>
        <fullName evidence="1">Membrane dipeptidase</fullName>
        <ecNumber evidence="1">3.4.13.-</ecNumber>
    </submittedName>
</protein>
<dbReference type="EC" id="3.4.13.-" evidence="1"/>
<evidence type="ECO:0000313" key="1">
    <source>
        <dbReference type="EMBL" id="MDY0393315.1"/>
    </source>
</evidence>
<evidence type="ECO:0000313" key="2">
    <source>
        <dbReference type="Proteomes" id="UP001281447"/>
    </source>
</evidence>
<dbReference type="Proteomes" id="UP001281447">
    <property type="component" value="Unassembled WGS sequence"/>
</dbReference>
<sequence>MEHFCELGGLKQIGFGSDFDGISMHVTGLEHAGKYPNFINELLKRYKEEDVKGFAFQNFFGP</sequence>
<keyword evidence="2" id="KW-1185">Reference proteome</keyword>
<comment type="caution">
    <text evidence="1">The sequence shown here is derived from an EMBL/GenBank/DDBJ whole genome shotgun (WGS) entry which is preliminary data.</text>
</comment>
<dbReference type="PANTHER" id="PTHR10443:SF12">
    <property type="entry name" value="DIPEPTIDASE"/>
    <property type="match status" value="1"/>
</dbReference>
<dbReference type="GO" id="GO:0016805">
    <property type="term" value="F:dipeptidase activity"/>
    <property type="evidence" value="ECO:0007669"/>
    <property type="project" value="UniProtKB-KW"/>
</dbReference>
<reference evidence="1 2" key="1">
    <citation type="submission" date="2023-10" db="EMBL/GenBank/DDBJ databases">
        <title>Virgibacillus halophilus 5B73C genome.</title>
        <authorList>
            <person name="Miliotis G."/>
            <person name="Sengupta P."/>
            <person name="Hameed A."/>
            <person name="Chuvochina M."/>
            <person name="Mcdonagh F."/>
            <person name="Simpson A.C."/>
            <person name="Singh N.K."/>
            <person name="Rekha P.D."/>
            <person name="Raman K."/>
            <person name="Hugenholtz P."/>
            <person name="Venkateswaran K."/>
        </authorList>
    </citation>
    <scope>NUCLEOTIDE SEQUENCE [LARGE SCALE GENOMIC DNA]</scope>
    <source>
        <strain evidence="1 2">5B73C</strain>
    </source>
</reference>
<dbReference type="InterPro" id="IPR032466">
    <property type="entry name" value="Metal_Hydrolase"/>
</dbReference>
<dbReference type="PANTHER" id="PTHR10443">
    <property type="entry name" value="MICROSOMAL DIPEPTIDASE"/>
    <property type="match status" value="1"/>
</dbReference>
<dbReference type="Pfam" id="PF01244">
    <property type="entry name" value="Peptidase_M19"/>
    <property type="match status" value="1"/>
</dbReference>
<name>A0ABU5C2C6_9BACI</name>
<dbReference type="Gene3D" id="3.20.20.140">
    <property type="entry name" value="Metal-dependent hydrolases"/>
    <property type="match status" value="1"/>
</dbReference>
<organism evidence="1 2">
    <name type="scientific">Tigheibacillus halophilus</name>
    <dbReference type="NCBI Taxonomy" id="361280"/>
    <lineage>
        <taxon>Bacteria</taxon>
        <taxon>Bacillati</taxon>
        <taxon>Bacillota</taxon>
        <taxon>Bacilli</taxon>
        <taxon>Bacillales</taxon>
        <taxon>Bacillaceae</taxon>
        <taxon>Tigheibacillus</taxon>
    </lineage>
</organism>
<keyword evidence="1" id="KW-0224">Dipeptidase</keyword>